<comment type="caution">
    <text evidence="6">The sequence shown here is derived from an EMBL/GenBank/DDBJ whole genome shotgun (WGS) entry which is preliminary data.</text>
</comment>
<evidence type="ECO:0000313" key="6">
    <source>
        <dbReference type="EMBL" id="OEH94419.1"/>
    </source>
</evidence>
<proteinExistence type="predicted"/>
<dbReference type="InterPro" id="IPR009057">
    <property type="entry name" value="Homeodomain-like_sf"/>
</dbReference>
<dbReference type="PROSITE" id="PS50977">
    <property type="entry name" value="HTH_TETR_2"/>
    <property type="match status" value="1"/>
</dbReference>
<gene>
    <name evidence="6" type="ORF">BFG57_08130</name>
</gene>
<dbReference type="STRING" id="1305675.BFG57_08130"/>
<protein>
    <submittedName>
        <fullName evidence="6">TetR family transcriptional regulator</fullName>
    </submittedName>
</protein>
<evidence type="ECO:0000256" key="3">
    <source>
        <dbReference type="ARBA" id="ARBA00023163"/>
    </source>
</evidence>
<dbReference type="PRINTS" id="PR00455">
    <property type="entry name" value="HTHTETR"/>
</dbReference>
<dbReference type="RefSeq" id="WP_069715566.1">
    <property type="nucleotide sequence ID" value="NZ_MJEH01000002.1"/>
</dbReference>
<evidence type="ECO:0000256" key="2">
    <source>
        <dbReference type="ARBA" id="ARBA00023125"/>
    </source>
</evidence>
<dbReference type="SUPFAM" id="SSF46689">
    <property type="entry name" value="Homeodomain-like"/>
    <property type="match status" value="1"/>
</dbReference>
<keyword evidence="7" id="KW-1185">Reference proteome</keyword>
<dbReference type="InterPro" id="IPR036271">
    <property type="entry name" value="Tet_transcr_reg_TetR-rel_C_sf"/>
</dbReference>
<evidence type="ECO:0000313" key="7">
    <source>
        <dbReference type="Proteomes" id="UP000095209"/>
    </source>
</evidence>
<dbReference type="InterPro" id="IPR001647">
    <property type="entry name" value="HTH_TetR"/>
</dbReference>
<dbReference type="Gene3D" id="1.10.10.60">
    <property type="entry name" value="Homeodomain-like"/>
    <property type="match status" value="1"/>
</dbReference>
<dbReference type="Pfam" id="PF00440">
    <property type="entry name" value="TetR_N"/>
    <property type="match status" value="1"/>
</dbReference>
<dbReference type="EMBL" id="MJEH01000002">
    <property type="protein sequence ID" value="OEH94419.1"/>
    <property type="molecule type" value="Genomic_DNA"/>
</dbReference>
<dbReference type="GO" id="GO:0003677">
    <property type="term" value="F:DNA binding"/>
    <property type="evidence" value="ECO:0007669"/>
    <property type="project" value="UniProtKB-UniRule"/>
</dbReference>
<dbReference type="PANTHER" id="PTHR47506:SF7">
    <property type="entry name" value="TRANSCRIPTIONAL REGULATORY PROTEIN"/>
    <property type="match status" value="1"/>
</dbReference>
<sequence>MSRKRLTQEERKQETRKMLLESAAETFAKLGFHGASVDKIAEFAGFTKGAIYAHFKSKEELFLALLEQQMQSHVNTIHQIMDEEHSLEHFIKKMGHYFDMDREQNQAWSSLNMEFLLYAMRDESVRQKWTDMILESVEQLSDVITKMKSDEEGESNLSPEELAWTILSIENGMAIFNIIAGNNTPSNLYGKALQNILQPSSCKDIDSSSKIK</sequence>
<organism evidence="6 7">
    <name type="scientific">Bacillus solimangrovi</name>
    <dbReference type="NCBI Taxonomy" id="1305675"/>
    <lineage>
        <taxon>Bacteria</taxon>
        <taxon>Bacillati</taxon>
        <taxon>Bacillota</taxon>
        <taxon>Bacilli</taxon>
        <taxon>Bacillales</taxon>
        <taxon>Bacillaceae</taxon>
        <taxon>Bacillus</taxon>
    </lineage>
</organism>
<dbReference type="PANTHER" id="PTHR47506">
    <property type="entry name" value="TRANSCRIPTIONAL REGULATORY PROTEIN"/>
    <property type="match status" value="1"/>
</dbReference>
<feature type="DNA-binding region" description="H-T-H motif" evidence="4">
    <location>
        <begin position="36"/>
        <end position="55"/>
    </location>
</feature>
<dbReference type="OrthoDB" id="9785164at2"/>
<dbReference type="Proteomes" id="UP000095209">
    <property type="component" value="Unassembled WGS sequence"/>
</dbReference>
<reference evidence="6 7" key="1">
    <citation type="submission" date="2016-08" db="EMBL/GenBank/DDBJ databases">
        <title>Genome of Bacillus solimangrovi GH2-4.</title>
        <authorList>
            <person name="Lim S."/>
            <person name="Kim B.-C."/>
        </authorList>
    </citation>
    <scope>NUCLEOTIDE SEQUENCE [LARGE SCALE GENOMIC DNA]</scope>
    <source>
        <strain evidence="6 7">GH2-4</strain>
    </source>
</reference>
<keyword evidence="2 4" id="KW-0238">DNA-binding</keyword>
<keyword evidence="1" id="KW-0805">Transcription regulation</keyword>
<dbReference type="Gene3D" id="1.10.357.10">
    <property type="entry name" value="Tetracycline Repressor, domain 2"/>
    <property type="match status" value="1"/>
</dbReference>
<evidence type="ECO:0000259" key="5">
    <source>
        <dbReference type="PROSITE" id="PS50977"/>
    </source>
</evidence>
<evidence type="ECO:0000256" key="1">
    <source>
        <dbReference type="ARBA" id="ARBA00023015"/>
    </source>
</evidence>
<feature type="domain" description="HTH tetR-type" evidence="5">
    <location>
        <begin position="13"/>
        <end position="73"/>
    </location>
</feature>
<keyword evidence="3" id="KW-0804">Transcription</keyword>
<name>A0A1E5LJZ1_9BACI</name>
<dbReference type="AlphaFoldDB" id="A0A1E5LJZ1"/>
<dbReference type="SUPFAM" id="SSF48498">
    <property type="entry name" value="Tetracyclin repressor-like, C-terminal domain"/>
    <property type="match status" value="1"/>
</dbReference>
<accession>A0A1E5LJZ1</accession>
<evidence type="ECO:0000256" key="4">
    <source>
        <dbReference type="PROSITE-ProRule" id="PRU00335"/>
    </source>
</evidence>